<name>A0A137P2R2_CONC2</name>
<dbReference type="Pfam" id="PF00621">
    <property type="entry name" value="RhoGEF"/>
    <property type="match status" value="1"/>
</dbReference>
<evidence type="ECO:0000313" key="3">
    <source>
        <dbReference type="EMBL" id="KXN69316.1"/>
    </source>
</evidence>
<dbReference type="CDD" id="cd00160">
    <property type="entry name" value="RhoGEF"/>
    <property type="match status" value="1"/>
</dbReference>
<dbReference type="GO" id="GO:0005085">
    <property type="term" value="F:guanyl-nucleotide exchange factor activity"/>
    <property type="evidence" value="ECO:0007669"/>
    <property type="project" value="InterPro"/>
</dbReference>
<reference evidence="3 4" key="1">
    <citation type="journal article" date="2015" name="Genome Biol. Evol.">
        <title>Phylogenomic analyses indicate that early fungi evolved digesting cell walls of algal ancestors of land plants.</title>
        <authorList>
            <person name="Chang Y."/>
            <person name="Wang S."/>
            <person name="Sekimoto S."/>
            <person name="Aerts A.L."/>
            <person name="Choi C."/>
            <person name="Clum A."/>
            <person name="LaButti K.M."/>
            <person name="Lindquist E.A."/>
            <person name="Yee Ngan C."/>
            <person name="Ohm R.A."/>
            <person name="Salamov A.A."/>
            <person name="Grigoriev I.V."/>
            <person name="Spatafora J.W."/>
            <person name="Berbee M.L."/>
        </authorList>
    </citation>
    <scope>NUCLEOTIDE SEQUENCE [LARGE SCALE GENOMIC DNA]</scope>
    <source>
        <strain evidence="3 4">NRRL 28638</strain>
    </source>
</reference>
<dbReference type="Proteomes" id="UP000070444">
    <property type="component" value="Unassembled WGS sequence"/>
</dbReference>
<accession>A0A137P2R2</accession>
<dbReference type="SUPFAM" id="SSF48065">
    <property type="entry name" value="DBL homology domain (DH-domain)"/>
    <property type="match status" value="1"/>
</dbReference>
<sequence>MSNSGPLPIQYDIIDYNFISLVHDQFQEKGYKIDLVSSVSPKPKRLSSNFARPDSSPSRRPRSNSMPTPGAKIESLNLDKICNENFTNEFYSKEFWTNSFLHKAHQTYLGYDEDLGPVCVSLLKKDKKYLVYIRTIYKFKAITIDNALLVPTKGQPENVLSPKAGNIIIYLAFEKYLSELEDDWFQLEKWYKSTKFQCPSMGEPASINPAECETLSKDISDKIRLHVATIEVVRSNLNKIVSGLESIDDLSILSPLKYTEVMMMKKYYNNDIILLLEADQRTPSQRDTFKMFKRMLGSPLIKDGVKVVSKSHNQVKLDNPVMLQDEEIMEKRNDIIHELTKTEDSYLKKLNGFIEVYLNPLQSSSLSSNKIISQYDITSIFKHIEEIYDVNKSFSKDLNSLNENVDGLGAVCLKHLKKFNVYQNYIVGYKHSEKYSSDLEKKNNRYWEFLREARESDLCYKLGIKDLLVMPVQRIPRYVLLFTDLLELTPKDHPDYKPLLQALNIANDISHLNQNETSEHVVELTKLLYQIEDCPASLVHASRKLITQFDCDERDICKSSFQAEVTLFLFNDYIMVAQRTFNSNKKFKYLFVSWISLSDIDILDGQTIGKNHGFYLKINNTAVEDMYWDSQAVHYYTTPMFQIKQQFINKFSYLKAEHRALEIGCSLYQKAINDVSLYFFVMEREDYQRTKTRSEVSLTFVEDIEADPSKYFLENHSALVHGILTGNKGKFGLMMRSRVSCAPLSNILPASDMVLLTPEHPSVVGQDYQLPFLFQGYLMQNLLYSHCILRGSISYFRRQHYYNKAILESLFGLHFPVTKLSHPYLHKVKSFVRVTREGRISLHSTGTPLVPSGSFARKRPPFLGQARNALGHRSSGELRSMTNLPQLRNLSDPLTAAPTQRQTIYSHRGSNSVSPQQLGIPKVAQKKKRSSFQHLKNIFANWASQF</sequence>
<dbReference type="EMBL" id="KQ964539">
    <property type="protein sequence ID" value="KXN69316.1"/>
    <property type="molecule type" value="Genomic_DNA"/>
</dbReference>
<feature type="domain" description="DH" evidence="2">
    <location>
        <begin position="331"/>
        <end position="516"/>
    </location>
</feature>
<feature type="region of interest" description="Disordered" evidence="1">
    <location>
        <begin position="40"/>
        <end position="72"/>
    </location>
</feature>
<dbReference type="GO" id="GO:0005737">
    <property type="term" value="C:cytoplasm"/>
    <property type="evidence" value="ECO:0007669"/>
    <property type="project" value="TreeGrafter"/>
</dbReference>
<organism evidence="3 4">
    <name type="scientific">Conidiobolus coronatus (strain ATCC 28846 / CBS 209.66 / NRRL 28638)</name>
    <name type="common">Delacroixia coronata</name>
    <dbReference type="NCBI Taxonomy" id="796925"/>
    <lineage>
        <taxon>Eukaryota</taxon>
        <taxon>Fungi</taxon>
        <taxon>Fungi incertae sedis</taxon>
        <taxon>Zoopagomycota</taxon>
        <taxon>Entomophthoromycotina</taxon>
        <taxon>Entomophthoromycetes</taxon>
        <taxon>Entomophthorales</taxon>
        <taxon>Ancylistaceae</taxon>
        <taxon>Conidiobolus</taxon>
    </lineage>
</organism>
<dbReference type="PANTHER" id="PTHR12673">
    <property type="entry name" value="FACIOGENITAL DYSPLASIA PROTEIN"/>
    <property type="match status" value="1"/>
</dbReference>
<evidence type="ECO:0000256" key="1">
    <source>
        <dbReference type="SAM" id="MobiDB-lite"/>
    </source>
</evidence>
<dbReference type="STRING" id="796925.A0A137P2R2"/>
<dbReference type="SMART" id="SM00325">
    <property type="entry name" value="RhoGEF"/>
    <property type="match status" value="1"/>
</dbReference>
<evidence type="ECO:0000313" key="4">
    <source>
        <dbReference type="Proteomes" id="UP000070444"/>
    </source>
</evidence>
<dbReference type="PROSITE" id="PS50010">
    <property type="entry name" value="DH_2"/>
    <property type="match status" value="1"/>
</dbReference>
<dbReference type="InterPro" id="IPR051092">
    <property type="entry name" value="FYVE_RhoGEF_PH"/>
</dbReference>
<feature type="compositionally biased region" description="Low complexity" evidence="1">
    <location>
        <begin position="52"/>
        <end position="69"/>
    </location>
</feature>
<dbReference type="InterPro" id="IPR035899">
    <property type="entry name" value="DBL_dom_sf"/>
</dbReference>
<protein>
    <recommendedName>
        <fullName evidence="2">DH domain-containing protein</fullName>
    </recommendedName>
</protein>
<keyword evidence="4" id="KW-1185">Reference proteome</keyword>
<dbReference type="PANTHER" id="PTHR12673:SF159">
    <property type="entry name" value="LD03170P"/>
    <property type="match status" value="1"/>
</dbReference>
<dbReference type="AlphaFoldDB" id="A0A137P2R2"/>
<dbReference type="Gene3D" id="3.30.1120.160">
    <property type="match status" value="1"/>
</dbReference>
<dbReference type="Gene3D" id="1.20.900.10">
    <property type="entry name" value="Dbl homology (DH) domain"/>
    <property type="match status" value="1"/>
</dbReference>
<dbReference type="InterPro" id="IPR011993">
    <property type="entry name" value="PH-like_dom_sf"/>
</dbReference>
<dbReference type="OrthoDB" id="660555at2759"/>
<dbReference type="Gene3D" id="2.30.29.30">
    <property type="entry name" value="Pleckstrin-homology domain (PH domain)/Phosphotyrosine-binding domain (PTB)"/>
    <property type="match status" value="1"/>
</dbReference>
<dbReference type="InterPro" id="IPR000219">
    <property type="entry name" value="DH_dom"/>
</dbReference>
<proteinExistence type="predicted"/>
<evidence type="ECO:0000259" key="2">
    <source>
        <dbReference type="PROSITE" id="PS50010"/>
    </source>
</evidence>
<gene>
    <name evidence="3" type="ORF">CONCODRAFT_79371</name>
</gene>